<evidence type="ECO:0000256" key="1">
    <source>
        <dbReference type="SAM" id="Phobius"/>
    </source>
</evidence>
<feature type="transmembrane region" description="Helical" evidence="1">
    <location>
        <begin position="340"/>
        <end position="358"/>
    </location>
</feature>
<feature type="transmembrane region" description="Helical" evidence="1">
    <location>
        <begin position="87"/>
        <end position="104"/>
    </location>
</feature>
<feature type="transmembrane region" description="Helical" evidence="1">
    <location>
        <begin position="12"/>
        <end position="34"/>
    </location>
</feature>
<dbReference type="PANTHER" id="PTHR30590:SF2">
    <property type="entry name" value="INNER MEMBRANE PROTEIN"/>
    <property type="match status" value="1"/>
</dbReference>
<name>A0AB72UEM4_9PROT</name>
<dbReference type="Proteomes" id="UP000007127">
    <property type="component" value="Chromosome"/>
</dbReference>
<keyword evidence="1" id="KW-1133">Transmembrane helix</keyword>
<feature type="domain" description="DUF418" evidence="2">
    <location>
        <begin position="240"/>
        <end position="374"/>
    </location>
</feature>
<dbReference type="InterPro" id="IPR007349">
    <property type="entry name" value="DUF418"/>
</dbReference>
<feature type="transmembrane region" description="Helical" evidence="1">
    <location>
        <begin position="309"/>
        <end position="328"/>
    </location>
</feature>
<accession>A0AB72UEM4</accession>
<feature type="transmembrane region" description="Helical" evidence="1">
    <location>
        <begin position="197"/>
        <end position="217"/>
    </location>
</feature>
<keyword evidence="1" id="KW-0472">Membrane</keyword>
<feature type="transmembrane region" description="Helical" evidence="1">
    <location>
        <begin position="229"/>
        <end position="250"/>
    </location>
</feature>
<feature type="transmembrane region" description="Helical" evidence="1">
    <location>
        <begin position="262"/>
        <end position="289"/>
    </location>
</feature>
<dbReference type="PANTHER" id="PTHR30590">
    <property type="entry name" value="INNER MEMBRANE PROTEIN"/>
    <property type="match status" value="1"/>
</dbReference>
<evidence type="ECO:0000313" key="4">
    <source>
        <dbReference type="Proteomes" id="UP000007127"/>
    </source>
</evidence>
<feature type="transmembrane region" description="Helical" evidence="1">
    <location>
        <begin position="132"/>
        <end position="152"/>
    </location>
</feature>
<reference evidence="3 4" key="1">
    <citation type="journal article" date="2012" name="J. Bacteriol.">
        <title>Genome sequence of Thalassospira xiamenensis type strain M-5.</title>
        <authorList>
            <person name="Lai Q."/>
            <person name="Shao Z."/>
        </authorList>
    </citation>
    <scope>NUCLEOTIDE SEQUENCE [LARGE SCALE GENOMIC DNA]</scope>
    <source>
        <strain evidence="3 4">M-5</strain>
    </source>
</reference>
<gene>
    <name evidence="3" type="ORF">TH3_13095</name>
</gene>
<protein>
    <recommendedName>
        <fullName evidence="2">DUF418 domain-containing protein</fullName>
    </recommendedName>
</protein>
<dbReference type="AlphaFoldDB" id="A0AB72UEM4"/>
<feature type="transmembrane region" description="Helical" evidence="1">
    <location>
        <begin position="46"/>
        <end position="75"/>
    </location>
</feature>
<dbReference type="Pfam" id="PF04235">
    <property type="entry name" value="DUF418"/>
    <property type="match status" value="1"/>
</dbReference>
<dbReference type="KEGG" id="txi:TH3_13095"/>
<organism evidence="3 4">
    <name type="scientific">Thalassospira xiamenensis M-5 = DSM 17429</name>
    <dbReference type="NCBI Taxonomy" id="1123366"/>
    <lineage>
        <taxon>Bacteria</taxon>
        <taxon>Pseudomonadati</taxon>
        <taxon>Pseudomonadota</taxon>
        <taxon>Alphaproteobacteria</taxon>
        <taxon>Rhodospirillales</taxon>
        <taxon>Thalassospiraceae</taxon>
        <taxon>Thalassospira</taxon>
    </lineage>
</organism>
<dbReference type="GeneID" id="31928296"/>
<keyword evidence="1" id="KW-0812">Transmembrane</keyword>
<dbReference type="EMBL" id="CP004388">
    <property type="protein sequence ID" value="AJD52735.1"/>
    <property type="molecule type" value="Genomic_DNA"/>
</dbReference>
<dbReference type="RefSeq" id="WP_007092559.1">
    <property type="nucleotide sequence ID" value="NZ_CP004388.1"/>
</dbReference>
<sequence length="388" mass="42477">MFKQREPSIDALRAFALFGILVVNLPFFAITYGFAGGVWQDATPLWANVIAAGVIQGLFESKFILIFSALFGFAAFQQFQRYGLSFYIRRLVVLALFGVVNLTLLFEADILLPYAVIGLLLVFVRNHSVRSLLTYAIGLWAWAVIGNALFGVNMTVNPVPYVAPDIPVSEVLASGSFVDVMAIRLDSWSGFQLYCLWSNYLLVAAAMCGGLAAARYCDALGFDVLIGRLRLIASFAVIPAILGSVVYGVLAALPASAEPERFFMMALILRPLFAVPLSLVLVSVAMWGFMSRSCNGLTSFIAPAGRMSLTIYLGMSLIMGFVFFGYGAGLHNQVSLVDCLWISLVMYLGWVVFAQVWFRVASRGPLEWILTLLTRPGSRRIEVSVSSS</sequence>
<proteinExistence type="predicted"/>
<evidence type="ECO:0000313" key="3">
    <source>
        <dbReference type="EMBL" id="AJD52735.1"/>
    </source>
</evidence>
<evidence type="ECO:0000259" key="2">
    <source>
        <dbReference type="Pfam" id="PF04235"/>
    </source>
</evidence>
<dbReference type="InterPro" id="IPR052529">
    <property type="entry name" value="Bact_Transport_Assoc"/>
</dbReference>